<protein>
    <submittedName>
        <fullName evidence="2">Uncharacterized protein</fullName>
    </submittedName>
</protein>
<evidence type="ECO:0000313" key="2">
    <source>
        <dbReference type="EMBL" id="CAB3258841.1"/>
    </source>
</evidence>
<dbReference type="Proteomes" id="UP000494106">
    <property type="component" value="Unassembled WGS sequence"/>
</dbReference>
<accession>A0A8S1BK90</accession>
<dbReference type="EMBL" id="CADEBC010000602">
    <property type="protein sequence ID" value="CAB3258841.1"/>
    <property type="molecule type" value="Genomic_DNA"/>
</dbReference>
<feature type="region of interest" description="Disordered" evidence="1">
    <location>
        <begin position="1"/>
        <end position="23"/>
    </location>
</feature>
<sequence length="154" mass="17331">MGWIVSGPIQKKSSVSDDSSSEMMELDENALVPYPTLEANLRRLQEEERVLLEQQATMEASGVDDIAALEHQDALRLNHLQQQELHKQQAVQAHRLALRQQGHSHSHGEHAHVFAHSFAHGAHVARREPHVRRRATCTVRVNNLHAAEAIETDV</sequence>
<dbReference type="OrthoDB" id="7480197at2759"/>
<comment type="caution">
    <text evidence="2">The sequence shown here is derived from an EMBL/GenBank/DDBJ whole genome shotgun (WGS) entry which is preliminary data.</text>
</comment>
<name>A0A8S1BK90_ARCPL</name>
<reference evidence="2 3" key="1">
    <citation type="submission" date="2020-04" db="EMBL/GenBank/DDBJ databases">
        <authorList>
            <person name="Wallbank WR R."/>
            <person name="Pardo Diaz C."/>
            <person name="Kozak K."/>
            <person name="Martin S."/>
            <person name="Jiggins C."/>
            <person name="Moest M."/>
            <person name="Warren A I."/>
            <person name="Byers J.R.P. K."/>
            <person name="Montejo-Kovacevich G."/>
            <person name="Yen C E."/>
        </authorList>
    </citation>
    <scope>NUCLEOTIDE SEQUENCE [LARGE SCALE GENOMIC DNA]</scope>
</reference>
<dbReference type="AlphaFoldDB" id="A0A8S1BK90"/>
<organism evidence="2 3">
    <name type="scientific">Arctia plantaginis</name>
    <name type="common">Wood tiger moth</name>
    <name type="synonym">Phalaena plantaginis</name>
    <dbReference type="NCBI Taxonomy" id="874455"/>
    <lineage>
        <taxon>Eukaryota</taxon>
        <taxon>Metazoa</taxon>
        <taxon>Ecdysozoa</taxon>
        <taxon>Arthropoda</taxon>
        <taxon>Hexapoda</taxon>
        <taxon>Insecta</taxon>
        <taxon>Pterygota</taxon>
        <taxon>Neoptera</taxon>
        <taxon>Endopterygota</taxon>
        <taxon>Lepidoptera</taxon>
        <taxon>Glossata</taxon>
        <taxon>Ditrysia</taxon>
        <taxon>Noctuoidea</taxon>
        <taxon>Erebidae</taxon>
        <taxon>Arctiinae</taxon>
        <taxon>Arctia</taxon>
    </lineage>
</organism>
<gene>
    <name evidence="2" type="ORF">APLA_LOCUS16704</name>
</gene>
<keyword evidence="3" id="KW-1185">Reference proteome</keyword>
<proteinExistence type="predicted"/>
<evidence type="ECO:0000256" key="1">
    <source>
        <dbReference type="SAM" id="MobiDB-lite"/>
    </source>
</evidence>
<evidence type="ECO:0000313" key="3">
    <source>
        <dbReference type="Proteomes" id="UP000494106"/>
    </source>
</evidence>